<organism evidence="10 11">
    <name type="scientific">Ligilactobacillus equi DSM 15833 = JCM 10991</name>
    <dbReference type="NCBI Taxonomy" id="1423740"/>
    <lineage>
        <taxon>Bacteria</taxon>
        <taxon>Bacillati</taxon>
        <taxon>Bacillota</taxon>
        <taxon>Bacilli</taxon>
        <taxon>Lactobacillales</taxon>
        <taxon>Lactobacillaceae</taxon>
        <taxon>Ligilactobacillus</taxon>
    </lineage>
</organism>
<comment type="function">
    <text evidence="5 7">Participates in transcription elongation, termination and antitermination.</text>
</comment>
<comment type="caution">
    <text evidence="10">The sequence shown here is derived from an EMBL/GenBank/DDBJ whole genome shotgun (WGS) entry which is preliminary data.</text>
</comment>
<dbReference type="InterPro" id="IPR001062">
    <property type="entry name" value="Transcrpt_antiterm_NusG"/>
</dbReference>
<dbReference type="SUPFAM" id="SSF50104">
    <property type="entry name" value="Translation proteins SH3-like domain"/>
    <property type="match status" value="1"/>
</dbReference>
<dbReference type="PANTHER" id="PTHR30265:SF2">
    <property type="entry name" value="TRANSCRIPTION TERMINATION_ANTITERMINATION PROTEIN NUSG"/>
    <property type="match status" value="1"/>
</dbReference>
<protein>
    <recommendedName>
        <fullName evidence="5 6">Transcription termination/antitermination protein NusG</fullName>
    </recommendedName>
</protein>
<accession>A0A0R1TLY4</accession>
<evidence type="ECO:0000256" key="2">
    <source>
        <dbReference type="ARBA" id="ARBA00022814"/>
    </source>
</evidence>
<dbReference type="HAMAP" id="MF_00948">
    <property type="entry name" value="NusG"/>
    <property type="match status" value="1"/>
</dbReference>
<feature type="domain" description="KOW" evidence="9">
    <location>
        <begin position="128"/>
        <end position="155"/>
    </location>
</feature>
<dbReference type="CDD" id="cd09891">
    <property type="entry name" value="NGN_Bact_1"/>
    <property type="match status" value="1"/>
</dbReference>
<gene>
    <name evidence="5" type="primary">nusG</name>
    <name evidence="10" type="ORF">FC36_GL001031</name>
</gene>
<dbReference type="InterPro" id="IPR047050">
    <property type="entry name" value="NGN"/>
</dbReference>
<evidence type="ECO:0000256" key="4">
    <source>
        <dbReference type="ARBA" id="ARBA00023163"/>
    </source>
</evidence>
<dbReference type="InterPro" id="IPR036735">
    <property type="entry name" value="NGN_dom_sf"/>
</dbReference>
<evidence type="ECO:0000256" key="7">
    <source>
        <dbReference type="RuleBase" id="RU000538"/>
    </source>
</evidence>
<dbReference type="InterPro" id="IPR043425">
    <property type="entry name" value="NusG-like"/>
</dbReference>
<dbReference type="SMART" id="SM00738">
    <property type="entry name" value="NGN"/>
    <property type="match status" value="1"/>
</dbReference>
<dbReference type="RefSeq" id="WP_023859072.1">
    <property type="nucleotide sequence ID" value="NZ_AZFH01000022.1"/>
</dbReference>
<dbReference type="GO" id="GO:0006353">
    <property type="term" value="P:DNA-templated transcription termination"/>
    <property type="evidence" value="ECO:0007669"/>
    <property type="project" value="UniProtKB-UniRule"/>
</dbReference>
<dbReference type="GO" id="GO:0006354">
    <property type="term" value="P:DNA-templated transcription elongation"/>
    <property type="evidence" value="ECO:0007669"/>
    <property type="project" value="UniProtKB-UniRule"/>
</dbReference>
<dbReference type="FunFam" id="3.30.70.940:FF:000002">
    <property type="entry name" value="Transcription termination/antitermination protein NusG"/>
    <property type="match status" value="1"/>
</dbReference>
<dbReference type="EMBL" id="AZFH01000022">
    <property type="protein sequence ID" value="KRL82342.1"/>
    <property type="molecule type" value="Genomic_DNA"/>
</dbReference>
<keyword evidence="2 5" id="KW-0889">Transcription antitermination</keyword>
<evidence type="ECO:0000256" key="5">
    <source>
        <dbReference type="HAMAP-Rule" id="MF_00948"/>
    </source>
</evidence>
<dbReference type="SUPFAM" id="SSF82679">
    <property type="entry name" value="N-utilization substance G protein NusG, N-terminal domain"/>
    <property type="match status" value="1"/>
</dbReference>
<dbReference type="STRING" id="1423740.FC36_GL001031"/>
<evidence type="ECO:0000259" key="8">
    <source>
        <dbReference type="SMART" id="SM00738"/>
    </source>
</evidence>
<feature type="domain" description="NusG-like N-terminal" evidence="8">
    <location>
        <begin position="6"/>
        <end position="118"/>
    </location>
</feature>
<dbReference type="CDD" id="cd06091">
    <property type="entry name" value="KOW_NusG"/>
    <property type="match status" value="1"/>
</dbReference>
<evidence type="ECO:0000313" key="10">
    <source>
        <dbReference type="EMBL" id="KRL82342.1"/>
    </source>
</evidence>
<reference evidence="10 11" key="1">
    <citation type="journal article" date="2015" name="Genome Announc.">
        <title>Expanding the biotechnology potential of lactobacilli through comparative genomics of 213 strains and associated genera.</title>
        <authorList>
            <person name="Sun Z."/>
            <person name="Harris H.M."/>
            <person name="McCann A."/>
            <person name="Guo C."/>
            <person name="Argimon S."/>
            <person name="Zhang W."/>
            <person name="Yang X."/>
            <person name="Jeffery I.B."/>
            <person name="Cooney J.C."/>
            <person name="Kagawa T.F."/>
            <person name="Liu W."/>
            <person name="Song Y."/>
            <person name="Salvetti E."/>
            <person name="Wrobel A."/>
            <person name="Rasinkangas P."/>
            <person name="Parkhill J."/>
            <person name="Rea M.C."/>
            <person name="O'Sullivan O."/>
            <person name="Ritari J."/>
            <person name="Douillard F.P."/>
            <person name="Paul Ross R."/>
            <person name="Yang R."/>
            <person name="Briner A.E."/>
            <person name="Felis G.E."/>
            <person name="de Vos W.M."/>
            <person name="Barrangou R."/>
            <person name="Klaenhammer T.R."/>
            <person name="Caufield P.W."/>
            <person name="Cui Y."/>
            <person name="Zhang H."/>
            <person name="O'Toole P.W."/>
        </authorList>
    </citation>
    <scope>NUCLEOTIDE SEQUENCE [LARGE SCALE GENOMIC DNA]</scope>
    <source>
        <strain evidence="10 11">DSM 15833</strain>
    </source>
</reference>
<evidence type="ECO:0000256" key="1">
    <source>
        <dbReference type="ARBA" id="ARBA00022472"/>
    </source>
</evidence>
<dbReference type="SMART" id="SM00739">
    <property type="entry name" value="KOW"/>
    <property type="match status" value="1"/>
</dbReference>
<dbReference type="InterPro" id="IPR010216">
    <property type="entry name" value="Transcrpt_antiterm_NusG_myco"/>
</dbReference>
<dbReference type="InterPro" id="IPR014722">
    <property type="entry name" value="Rib_uL2_dom2"/>
</dbReference>
<keyword evidence="1 5" id="KW-0806">Transcription termination</keyword>
<dbReference type="GO" id="GO:0032784">
    <property type="term" value="P:regulation of DNA-templated transcription elongation"/>
    <property type="evidence" value="ECO:0007669"/>
    <property type="project" value="InterPro"/>
</dbReference>
<keyword evidence="4 5" id="KW-0804">Transcription</keyword>
<sequence length="183" mass="20614">MAESFAKQWYVLHTYAGYENKVKENLESRATSMGMENNIFRVVVPEQEHTEITKTGKEKTVKTNDFPGYVLVEMVMTDESWFVVRNTPGVTGFVGSHGSGSKPAPLLDEEINHILHGLNMSSQHPDMDLEVGENITIISGPFKDQVGRITEIDKDKMKLTVAIDMFGRETSTEIDYDQVKELV</sequence>
<dbReference type="PRINTS" id="PR00338">
    <property type="entry name" value="NUSGTNSCPFCT"/>
</dbReference>
<name>A0A0R1TLY4_9LACO</name>
<dbReference type="InterPro" id="IPR008991">
    <property type="entry name" value="Translation_prot_SH3-like_sf"/>
</dbReference>
<dbReference type="PATRIC" id="fig|1423740.3.peg.1100"/>
<evidence type="ECO:0000256" key="6">
    <source>
        <dbReference type="NCBIfam" id="TIGR01956"/>
    </source>
</evidence>
<dbReference type="InterPro" id="IPR005824">
    <property type="entry name" value="KOW"/>
</dbReference>
<dbReference type="NCBIfam" id="TIGR00922">
    <property type="entry name" value="nusG"/>
    <property type="match status" value="1"/>
</dbReference>
<evidence type="ECO:0000259" key="9">
    <source>
        <dbReference type="SMART" id="SM00739"/>
    </source>
</evidence>
<dbReference type="Gene3D" id="3.30.70.940">
    <property type="entry name" value="NusG, N-terminal domain"/>
    <property type="match status" value="1"/>
</dbReference>
<dbReference type="GO" id="GO:0031564">
    <property type="term" value="P:transcription antitermination"/>
    <property type="evidence" value="ECO:0007669"/>
    <property type="project" value="UniProtKB-UniRule"/>
</dbReference>
<dbReference type="AlphaFoldDB" id="A0A0R1TLY4"/>
<dbReference type="NCBIfam" id="TIGR01956">
    <property type="entry name" value="NusG_myco"/>
    <property type="match status" value="1"/>
</dbReference>
<dbReference type="PANTHER" id="PTHR30265">
    <property type="entry name" value="RHO-INTERACTING TRANSCRIPTION TERMINATION FACTOR NUSG"/>
    <property type="match status" value="1"/>
</dbReference>
<dbReference type="OrthoDB" id="9809075at2"/>
<evidence type="ECO:0000313" key="11">
    <source>
        <dbReference type="Proteomes" id="UP000051048"/>
    </source>
</evidence>
<dbReference type="Proteomes" id="UP000051048">
    <property type="component" value="Unassembled WGS sequence"/>
</dbReference>
<evidence type="ECO:0000256" key="3">
    <source>
        <dbReference type="ARBA" id="ARBA00023015"/>
    </source>
</evidence>
<dbReference type="Pfam" id="PF00467">
    <property type="entry name" value="KOW"/>
    <property type="match status" value="1"/>
</dbReference>
<dbReference type="Gene3D" id="2.30.30.30">
    <property type="match status" value="1"/>
</dbReference>
<dbReference type="InterPro" id="IPR006645">
    <property type="entry name" value="NGN-like_dom"/>
</dbReference>
<dbReference type="GO" id="GO:0005829">
    <property type="term" value="C:cytosol"/>
    <property type="evidence" value="ECO:0007669"/>
    <property type="project" value="TreeGrafter"/>
</dbReference>
<dbReference type="Pfam" id="PF02357">
    <property type="entry name" value="NusG"/>
    <property type="match status" value="1"/>
</dbReference>
<keyword evidence="3 5" id="KW-0805">Transcription regulation</keyword>
<proteinExistence type="inferred from homology"/>
<comment type="similarity">
    <text evidence="5 7">Belongs to the NusG family.</text>
</comment>